<dbReference type="PANTHER" id="PTHR10491">
    <property type="entry name" value="DTDP-4-DEHYDRORHAMNOSE REDUCTASE"/>
    <property type="match status" value="1"/>
</dbReference>
<organism evidence="4 5">
    <name type="scientific">Ilumatobacter coccineus (strain NBRC 103263 / KCTC 29153 / YM16-304)</name>
    <dbReference type="NCBI Taxonomy" id="1313172"/>
    <lineage>
        <taxon>Bacteria</taxon>
        <taxon>Bacillati</taxon>
        <taxon>Actinomycetota</taxon>
        <taxon>Acidimicrobiia</taxon>
        <taxon>Acidimicrobiales</taxon>
        <taxon>Ilumatobacteraceae</taxon>
        <taxon>Ilumatobacter</taxon>
    </lineage>
</organism>
<reference evidence="4 5" key="1">
    <citation type="journal article" date="2013" name="Int. J. Syst. Evol. Microbiol.">
        <title>Ilumatobacter nonamiense sp. nov. and Ilumatobacter coccineum sp. nov., isolated from seashore sand.</title>
        <authorList>
            <person name="Matsumoto A."/>
            <person name="Kasai H."/>
            <person name="Matsuo Y."/>
            <person name="Shizuri Y."/>
            <person name="Ichikawa N."/>
            <person name="Fujita N."/>
            <person name="Omura S."/>
            <person name="Takahashi Y."/>
        </authorList>
    </citation>
    <scope>NUCLEOTIDE SEQUENCE [LARGE SCALE GENOMIC DNA]</scope>
    <source>
        <strain evidence="5">NBRC 103263 / KCTC 29153 / YM16-304</strain>
    </source>
</reference>
<dbReference type="Gene3D" id="3.40.50.720">
    <property type="entry name" value="NAD(P)-binding Rossmann-like Domain"/>
    <property type="match status" value="1"/>
</dbReference>
<protein>
    <recommendedName>
        <fullName evidence="2">dTDP-4-dehydrorhamnose reductase</fullName>
        <ecNumber evidence="2">1.1.1.133</ecNumber>
    </recommendedName>
</protein>
<dbReference type="InterPro" id="IPR029903">
    <property type="entry name" value="RmlD-like-bd"/>
</dbReference>
<evidence type="ECO:0000313" key="4">
    <source>
        <dbReference type="EMBL" id="BAN03184.1"/>
    </source>
</evidence>
<comment type="pathway">
    <text evidence="2">Carbohydrate biosynthesis; dTDP-L-rhamnose biosynthesis.</text>
</comment>
<dbReference type="PANTHER" id="PTHR10491:SF4">
    <property type="entry name" value="METHIONINE ADENOSYLTRANSFERASE 2 SUBUNIT BETA"/>
    <property type="match status" value="1"/>
</dbReference>
<dbReference type="InterPro" id="IPR005913">
    <property type="entry name" value="dTDP_dehydrorham_reduct"/>
</dbReference>
<sequence>MRVTVTGAAGQLGSDAVAAFTASGADVTGLARAELDLADADSVEHGIAATRPDVVVNCAAYTAVDACETDVEAAHEVNEYGVRRLAQACADVGAHLIHISTDYVFDGRLDRPYRDDDATNPQSVYGRSKLAGELAARDVLGDAATVVRASWVCGEHGNNMVKLVRRLGAAGNPMAFVDDQRGCPTFTADLAEALVAVAGQRPGGVLHLTNGGAVSWYEFVAEILEASGYDPGLVSPIATDELDPPRPAPRPANSVLDNARWVALGNSPLRHHREPLLELVERL</sequence>
<dbReference type="OrthoDB" id="9803892at2"/>
<comment type="function">
    <text evidence="2">Catalyzes the reduction of dTDP-6-deoxy-L-lyxo-4-hexulose to yield dTDP-L-rhamnose.</text>
</comment>
<dbReference type="EMBL" id="AP012057">
    <property type="protein sequence ID" value="BAN03184.1"/>
    <property type="molecule type" value="Genomic_DNA"/>
</dbReference>
<dbReference type="EC" id="1.1.1.133" evidence="2"/>
<dbReference type="Proteomes" id="UP000011863">
    <property type="component" value="Chromosome"/>
</dbReference>
<name>A0A6C7E617_ILUCY</name>
<dbReference type="GO" id="GO:0008831">
    <property type="term" value="F:dTDP-4-dehydrorhamnose reductase activity"/>
    <property type="evidence" value="ECO:0007669"/>
    <property type="project" value="UniProtKB-EC"/>
</dbReference>
<accession>A0A6C7E617</accession>
<dbReference type="CDD" id="cd05254">
    <property type="entry name" value="dTDP_HR_like_SDR_e"/>
    <property type="match status" value="1"/>
</dbReference>
<evidence type="ECO:0000256" key="2">
    <source>
        <dbReference type="RuleBase" id="RU364082"/>
    </source>
</evidence>
<dbReference type="GO" id="GO:0019305">
    <property type="term" value="P:dTDP-rhamnose biosynthetic process"/>
    <property type="evidence" value="ECO:0007669"/>
    <property type="project" value="UniProtKB-UniPathway"/>
</dbReference>
<keyword evidence="2" id="KW-0521">NADP</keyword>
<proteinExistence type="inferred from homology"/>
<dbReference type="Pfam" id="PF04321">
    <property type="entry name" value="RmlD_sub_bind"/>
    <property type="match status" value="1"/>
</dbReference>
<dbReference type="InterPro" id="IPR036291">
    <property type="entry name" value="NAD(P)-bd_dom_sf"/>
</dbReference>
<evidence type="ECO:0000313" key="5">
    <source>
        <dbReference type="Proteomes" id="UP000011863"/>
    </source>
</evidence>
<comment type="similarity">
    <text evidence="1 2">Belongs to the dTDP-4-dehydrorhamnose reductase family.</text>
</comment>
<dbReference type="RefSeq" id="WP_015442431.1">
    <property type="nucleotide sequence ID" value="NC_020520.1"/>
</dbReference>
<evidence type="ECO:0000259" key="3">
    <source>
        <dbReference type="Pfam" id="PF04321"/>
    </source>
</evidence>
<feature type="domain" description="RmlD-like substrate binding" evidence="3">
    <location>
        <begin position="1"/>
        <end position="282"/>
    </location>
</feature>
<dbReference type="UniPathway" id="UPA00124"/>
<dbReference type="AlphaFoldDB" id="A0A6C7E617"/>
<dbReference type="SUPFAM" id="SSF51735">
    <property type="entry name" value="NAD(P)-binding Rossmann-fold domains"/>
    <property type="match status" value="1"/>
</dbReference>
<keyword evidence="5" id="KW-1185">Reference proteome</keyword>
<evidence type="ECO:0000256" key="1">
    <source>
        <dbReference type="ARBA" id="ARBA00010944"/>
    </source>
</evidence>
<keyword evidence="2 4" id="KW-0560">Oxidoreductase</keyword>
<dbReference type="KEGG" id="aym:YM304_28700"/>
<dbReference type="NCBIfam" id="TIGR01214">
    <property type="entry name" value="rmlD"/>
    <property type="match status" value="1"/>
</dbReference>
<gene>
    <name evidence="4" type="primary">rmlD</name>
    <name evidence="4" type="ORF">YM304_28700</name>
</gene>
<dbReference type="Gene3D" id="3.90.25.10">
    <property type="entry name" value="UDP-galactose 4-epimerase, domain 1"/>
    <property type="match status" value="1"/>
</dbReference>